<proteinExistence type="predicted"/>
<evidence type="ECO:0000313" key="1">
    <source>
        <dbReference type="EMBL" id="AZG77517.1"/>
    </source>
</evidence>
<protein>
    <submittedName>
        <fullName evidence="1">Uncharacterized protein</fullName>
    </submittedName>
</protein>
<gene>
    <name evidence="1" type="ORF">EHO51_12685</name>
</gene>
<dbReference type="EMBL" id="CP034086">
    <property type="protein sequence ID" value="AZG77517.1"/>
    <property type="molecule type" value="Genomic_DNA"/>
</dbReference>
<evidence type="ECO:0000313" key="2">
    <source>
        <dbReference type="Proteomes" id="UP000273982"/>
    </source>
</evidence>
<dbReference type="Proteomes" id="UP000273982">
    <property type="component" value="Chromosome"/>
</dbReference>
<name>A0A3G8M6Z2_9HYPH</name>
<sequence length="71" mass="7732">MAARQTFPAPQLELGVLASGPDRIEALESEKGKTWSSPLKAGIKGWDEVAKQLGEHVEPVIEFLKNFTPGE</sequence>
<organism evidence="1 2">
    <name type="scientific">Methylocystis rosea</name>
    <dbReference type="NCBI Taxonomy" id="173366"/>
    <lineage>
        <taxon>Bacteria</taxon>
        <taxon>Pseudomonadati</taxon>
        <taxon>Pseudomonadota</taxon>
        <taxon>Alphaproteobacteria</taxon>
        <taxon>Hyphomicrobiales</taxon>
        <taxon>Methylocystaceae</taxon>
        <taxon>Methylocystis</taxon>
    </lineage>
</organism>
<reference evidence="1 2" key="1">
    <citation type="submission" date="2018-11" db="EMBL/GenBank/DDBJ databases">
        <title>Genome squencing of methanotrophic bacteria isolated from alkaline groundwater in Korea.</title>
        <authorList>
            <person name="Nguyen L.N."/>
        </authorList>
    </citation>
    <scope>NUCLEOTIDE SEQUENCE [LARGE SCALE GENOMIC DNA]</scope>
    <source>
        <strain evidence="1 2">GW6</strain>
    </source>
</reference>
<accession>A0A3G8M6Z2</accession>
<dbReference type="AlphaFoldDB" id="A0A3G8M6Z2"/>
<dbReference type="KEGG" id="mros:EHO51_12685"/>
<dbReference type="RefSeq" id="WP_124739185.1">
    <property type="nucleotide sequence ID" value="NZ_CP034086.1"/>
</dbReference>